<protein>
    <recommendedName>
        <fullName evidence="10">Tetraspanin</fullName>
    </recommendedName>
</protein>
<dbReference type="InterPro" id="IPR008952">
    <property type="entry name" value="Tetraspanin_EC2_sf"/>
</dbReference>
<organism evidence="7 9">
    <name type="scientific">Rotaria sordida</name>
    <dbReference type="NCBI Taxonomy" id="392033"/>
    <lineage>
        <taxon>Eukaryota</taxon>
        <taxon>Metazoa</taxon>
        <taxon>Spiralia</taxon>
        <taxon>Gnathifera</taxon>
        <taxon>Rotifera</taxon>
        <taxon>Eurotatoria</taxon>
        <taxon>Bdelloidea</taxon>
        <taxon>Philodinida</taxon>
        <taxon>Philodinidae</taxon>
        <taxon>Rotaria</taxon>
    </lineage>
</organism>
<dbReference type="InterPro" id="IPR018499">
    <property type="entry name" value="Tetraspanin/Peripherin"/>
</dbReference>
<dbReference type="PANTHER" id="PTHR19282">
    <property type="entry name" value="TETRASPANIN"/>
    <property type="match status" value="1"/>
</dbReference>
<dbReference type="EMBL" id="CAJOAX010000997">
    <property type="protein sequence ID" value="CAF3674874.1"/>
    <property type="molecule type" value="Genomic_DNA"/>
</dbReference>
<evidence type="ECO:0000256" key="3">
    <source>
        <dbReference type="ARBA" id="ARBA00022989"/>
    </source>
</evidence>
<dbReference type="Pfam" id="PF00335">
    <property type="entry name" value="Tetraspanin"/>
    <property type="match status" value="1"/>
</dbReference>
<keyword evidence="2 6" id="KW-0812">Transmembrane</keyword>
<dbReference type="Proteomes" id="UP000663882">
    <property type="component" value="Unassembled WGS sequence"/>
</dbReference>
<feature type="transmembrane region" description="Helical" evidence="6">
    <location>
        <begin position="82"/>
        <end position="101"/>
    </location>
</feature>
<evidence type="ECO:0000313" key="8">
    <source>
        <dbReference type="EMBL" id="CAF3674874.1"/>
    </source>
</evidence>
<dbReference type="SUPFAM" id="SSF48652">
    <property type="entry name" value="Tetraspanin"/>
    <property type="match status" value="1"/>
</dbReference>
<evidence type="ECO:0000313" key="7">
    <source>
        <dbReference type="EMBL" id="CAF0923842.1"/>
    </source>
</evidence>
<evidence type="ECO:0000313" key="9">
    <source>
        <dbReference type="Proteomes" id="UP000663882"/>
    </source>
</evidence>
<sequence>MGKSRPTAAYIVTFLILIVGIIHLGVGIGIVAKYSRYHDIFRQSVGLAGYNIVIGIFSIAVGILGIVVIVRQHSGLSKIAALASFILGVLALVSIIVGLVLNSQAIGYIKSRLSYRMNSYIEDQTSIDVIDDVQSKYECCGENLWLDWARSQLGLLPTGGGSGVIVNPGVGRRRRHQHLNMHSSPLFEAIRRRRQLSTGGIFTGLPSTYAINLPLSCCQGNGITPPNSLGGFCSISVSNSSSSFYVRGCMAPVANIVVIQITGIVLINGCLAILAFVFVGLMVKMHPAEFNPNNKQPLSNELLQPQQNPNMGYYYNNNNNPNPGNYYNNNNPNPGNYYNNNNPNPGYYYNNNNPNPSDVYGTPQYAGYF</sequence>
<evidence type="ECO:0000256" key="1">
    <source>
        <dbReference type="ARBA" id="ARBA00004141"/>
    </source>
</evidence>
<dbReference type="AlphaFoldDB" id="A0A814B5B5"/>
<feature type="transmembrane region" description="Helical" evidence="6">
    <location>
        <begin position="52"/>
        <end position="70"/>
    </location>
</feature>
<evidence type="ECO:0000256" key="5">
    <source>
        <dbReference type="SAM" id="MobiDB-lite"/>
    </source>
</evidence>
<name>A0A814B5B5_9BILA</name>
<dbReference type="Gene3D" id="1.10.1450.10">
    <property type="entry name" value="Tetraspanin"/>
    <property type="match status" value="1"/>
</dbReference>
<evidence type="ECO:0000256" key="6">
    <source>
        <dbReference type="SAM" id="Phobius"/>
    </source>
</evidence>
<feature type="compositionally biased region" description="Low complexity" evidence="5">
    <location>
        <begin position="322"/>
        <end position="356"/>
    </location>
</feature>
<accession>A0A814B5B5</accession>
<gene>
    <name evidence="8" type="ORF">OTI717_LOCUS10822</name>
    <name evidence="7" type="ORF">RFH988_LOCUS10147</name>
</gene>
<dbReference type="PANTHER" id="PTHR19282:SF544">
    <property type="entry name" value="TETRASPANIN"/>
    <property type="match status" value="1"/>
</dbReference>
<feature type="region of interest" description="Disordered" evidence="5">
    <location>
        <begin position="322"/>
        <end position="361"/>
    </location>
</feature>
<reference evidence="7" key="1">
    <citation type="submission" date="2021-02" db="EMBL/GenBank/DDBJ databases">
        <authorList>
            <person name="Nowell W R."/>
        </authorList>
    </citation>
    <scope>NUCLEOTIDE SEQUENCE</scope>
</reference>
<dbReference type="EMBL" id="CAJNOO010000374">
    <property type="protein sequence ID" value="CAF0923842.1"/>
    <property type="molecule type" value="Genomic_DNA"/>
</dbReference>
<feature type="transmembrane region" description="Helical" evidence="6">
    <location>
        <begin position="7"/>
        <end position="32"/>
    </location>
</feature>
<evidence type="ECO:0008006" key="10">
    <source>
        <dbReference type="Google" id="ProtNLM"/>
    </source>
</evidence>
<keyword evidence="3 6" id="KW-1133">Transmembrane helix</keyword>
<proteinExistence type="predicted"/>
<evidence type="ECO:0000256" key="2">
    <source>
        <dbReference type="ARBA" id="ARBA00022692"/>
    </source>
</evidence>
<evidence type="ECO:0000256" key="4">
    <source>
        <dbReference type="ARBA" id="ARBA00023136"/>
    </source>
</evidence>
<dbReference type="OrthoDB" id="10033535at2759"/>
<comment type="subcellular location">
    <subcellularLocation>
        <location evidence="1">Membrane</location>
        <topology evidence="1">Multi-pass membrane protein</topology>
    </subcellularLocation>
</comment>
<feature type="transmembrane region" description="Helical" evidence="6">
    <location>
        <begin position="257"/>
        <end position="283"/>
    </location>
</feature>
<dbReference type="Proteomes" id="UP000663823">
    <property type="component" value="Unassembled WGS sequence"/>
</dbReference>
<dbReference type="GO" id="GO:0005886">
    <property type="term" value="C:plasma membrane"/>
    <property type="evidence" value="ECO:0007669"/>
    <property type="project" value="TreeGrafter"/>
</dbReference>
<keyword evidence="4 6" id="KW-0472">Membrane</keyword>
<comment type="caution">
    <text evidence="7">The sequence shown here is derived from an EMBL/GenBank/DDBJ whole genome shotgun (WGS) entry which is preliminary data.</text>
</comment>